<feature type="region of interest" description="Disordered" evidence="1">
    <location>
        <begin position="616"/>
        <end position="650"/>
    </location>
</feature>
<evidence type="ECO:0000313" key="3">
    <source>
        <dbReference type="EMBL" id="KAF6164948.1"/>
    </source>
</evidence>
<evidence type="ECO:0000256" key="1">
    <source>
        <dbReference type="SAM" id="MobiDB-lite"/>
    </source>
</evidence>
<sequence>MNVPIGFVGKLWSCICFLPFFLLISILAFTKAAIFGPIAAIIIFTGCSAVIIGLWSAHFLWTYCCMIKTKRLGLTLKILLLVSLPLPLILWPVIGIPGSLLVGLGYGIFTPLKATFEASGEKVMDKFKNYFLDGCWSTLEGSCTIVQDFTDFCFHSYFSYMDELSENVHEGENPMDINLIAVPVDVVLITAIALSKSPSMLIKGWKRLLEDLIGREGPFLEAVCVPFAGLAIILWPLAVIGAVLSAFLCSFFLGFYGGVIVHQEDSMKMGLAYIVSVVSLFDEYTNDLLYLREGSCLPRPKYRKNMVSQSKALERKKSIDVDGNDQKNDRSSVNGSKLESERSRTFKWSIQHLKPVQVRNISKELAITMVLQPRTSATLTISDISYCKTQFTASVSAIRCVVLIVATIPKSFLILEQVWDWLFRSCEVNSRLLLRDGVIDIKDIEECIVKGECKKLGIKLPAWCILQCLLSSAKTGRPGLLIGVLRHEIVESCPVILVADGVEMTNLNWPKDKVFDWFIGPLLVMKEQIKGLHLDENEEACLRNLIMSCNNERPEDWNSTGFPSDDGVRRAQLQAIIRRLQGIVASMTRMPTFRRRFHHLVKVLYIEAIERTDAALSSRDGGRNSKTKAKFKGPAKARRNRKENFKSNANCGETGCADATSTVEGETYDNGNIV</sequence>
<feature type="transmembrane region" description="Helical" evidence="2">
    <location>
        <begin position="78"/>
        <end position="109"/>
    </location>
</feature>
<dbReference type="Proteomes" id="UP000541444">
    <property type="component" value="Unassembled WGS sequence"/>
</dbReference>
<dbReference type="EMBL" id="JACGCM010000872">
    <property type="protein sequence ID" value="KAF6164948.1"/>
    <property type="molecule type" value="Genomic_DNA"/>
</dbReference>
<keyword evidence="4" id="KW-1185">Reference proteome</keyword>
<feature type="transmembrane region" description="Helical" evidence="2">
    <location>
        <begin position="34"/>
        <end position="57"/>
    </location>
</feature>
<comment type="caution">
    <text evidence="3">The sequence shown here is derived from an EMBL/GenBank/DDBJ whole genome shotgun (WGS) entry which is preliminary data.</text>
</comment>
<proteinExistence type="predicted"/>
<reference evidence="3 4" key="1">
    <citation type="journal article" date="2020" name="IScience">
        <title>Genome Sequencing of the Endangered Kingdonia uniflora (Circaeasteraceae, Ranunculales) Reveals Potential Mechanisms of Evolutionary Specialization.</title>
        <authorList>
            <person name="Sun Y."/>
            <person name="Deng T."/>
            <person name="Zhang A."/>
            <person name="Moore M.J."/>
            <person name="Landis J.B."/>
            <person name="Lin N."/>
            <person name="Zhang H."/>
            <person name="Zhang X."/>
            <person name="Huang J."/>
            <person name="Zhang X."/>
            <person name="Sun H."/>
            <person name="Wang H."/>
        </authorList>
    </citation>
    <scope>NUCLEOTIDE SEQUENCE [LARGE SCALE GENOMIC DNA]</scope>
    <source>
        <strain evidence="3">TB1705</strain>
        <tissue evidence="3">Leaf</tissue>
    </source>
</reference>
<dbReference type="OrthoDB" id="1932537at2759"/>
<accession>A0A7J7NDK5</accession>
<feature type="compositionally biased region" description="Basic residues" evidence="1">
    <location>
        <begin position="625"/>
        <end position="641"/>
    </location>
</feature>
<protein>
    <recommendedName>
        <fullName evidence="5">Steroid nuclear receptor ligand-binding</fullName>
    </recommendedName>
</protein>
<dbReference type="GO" id="GO:0010228">
    <property type="term" value="P:vegetative to reproductive phase transition of meristem"/>
    <property type="evidence" value="ECO:0007669"/>
    <property type="project" value="TreeGrafter"/>
</dbReference>
<keyword evidence="2" id="KW-1133">Transmembrane helix</keyword>
<dbReference type="InterPro" id="IPR040229">
    <property type="entry name" value="At3g27390-like"/>
</dbReference>
<keyword evidence="2" id="KW-0812">Transmembrane</keyword>
<gene>
    <name evidence="3" type="ORF">GIB67_037462</name>
</gene>
<feature type="transmembrane region" description="Helical" evidence="2">
    <location>
        <begin position="7"/>
        <end position="28"/>
    </location>
</feature>
<feature type="compositionally biased region" description="Basic and acidic residues" evidence="1">
    <location>
        <begin position="318"/>
        <end position="330"/>
    </location>
</feature>
<dbReference type="PANTHER" id="PTHR31133">
    <property type="entry name" value="MEMBRANE PROTEIN"/>
    <property type="match status" value="1"/>
</dbReference>
<keyword evidence="2" id="KW-0472">Membrane</keyword>
<name>A0A7J7NDK5_9MAGN</name>
<evidence type="ECO:0000256" key="2">
    <source>
        <dbReference type="SAM" id="Phobius"/>
    </source>
</evidence>
<organism evidence="3 4">
    <name type="scientific">Kingdonia uniflora</name>
    <dbReference type="NCBI Taxonomy" id="39325"/>
    <lineage>
        <taxon>Eukaryota</taxon>
        <taxon>Viridiplantae</taxon>
        <taxon>Streptophyta</taxon>
        <taxon>Embryophyta</taxon>
        <taxon>Tracheophyta</taxon>
        <taxon>Spermatophyta</taxon>
        <taxon>Magnoliopsida</taxon>
        <taxon>Ranunculales</taxon>
        <taxon>Circaeasteraceae</taxon>
        <taxon>Kingdonia</taxon>
    </lineage>
</organism>
<dbReference type="PANTHER" id="PTHR31133:SF2">
    <property type="entry name" value="EXPRESSED PROTEIN"/>
    <property type="match status" value="1"/>
</dbReference>
<evidence type="ECO:0000313" key="4">
    <source>
        <dbReference type="Proteomes" id="UP000541444"/>
    </source>
</evidence>
<evidence type="ECO:0008006" key="5">
    <source>
        <dbReference type="Google" id="ProtNLM"/>
    </source>
</evidence>
<dbReference type="AlphaFoldDB" id="A0A7J7NDK5"/>
<feature type="transmembrane region" description="Helical" evidence="2">
    <location>
        <begin position="218"/>
        <end position="237"/>
    </location>
</feature>
<feature type="region of interest" description="Disordered" evidence="1">
    <location>
        <begin position="318"/>
        <end position="338"/>
    </location>
</feature>
<feature type="transmembrane region" description="Helical" evidence="2">
    <location>
        <begin position="243"/>
        <end position="261"/>
    </location>
</feature>